<keyword evidence="12 18" id="KW-0238">DNA-binding</keyword>
<dbReference type="InterPro" id="IPR013815">
    <property type="entry name" value="ATP_grasp_subdomain_1"/>
</dbReference>
<comment type="function">
    <text evidence="18">The UvrABC repair system catalyzes the recognition and processing of DNA lesions. UvrA is an ATPase and a DNA-binding protein. A damage recognition complex composed of 2 UvrA and 2 UvrB subunits scans DNA for abnormalities. When the presence of a lesion has been verified by UvrB, the UvrA molecules dissociate.</text>
</comment>
<dbReference type="Pfam" id="PF00005">
    <property type="entry name" value="ABC_tran"/>
    <property type="match status" value="1"/>
</dbReference>
<dbReference type="GO" id="GO:0003677">
    <property type="term" value="F:DNA binding"/>
    <property type="evidence" value="ECO:0007669"/>
    <property type="project" value="UniProtKB-UniRule"/>
</dbReference>
<keyword evidence="5 18" id="KW-0547">Nucleotide-binding</keyword>
<evidence type="ECO:0000256" key="7">
    <source>
        <dbReference type="ARBA" id="ARBA00022769"/>
    </source>
</evidence>
<keyword evidence="7 18" id="KW-0228">DNA excision</keyword>
<gene>
    <name evidence="18 20" type="primary">uvrA</name>
    <name evidence="20" type="ORF">HZU72_03235</name>
</gene>
<accession>A0A7Z0SKJ5</accession>
<feature type="zinc finger region" description="C4-type" evidence="18">
    <location>
        <begin position="252"/>
        <end position="279"/>
    </location>
</feature>
<dbReference type="EMBL" id="JACCGK010000002">
    <property type="protein sequence ID" value="NYT71437.1"/>
    <property type="molecule type" value="Genomic_DNA"/>
</dbReference>
<dbReference type="GO" id="GO:0006289">
    <property type="term" value="P:nucleotide-excision repair"/>
    <property type="evidence" value="ECO:0007669"/>
    <property type="project" value="UniProtKB-UniRule"/>
</dbReference>
<dbReference type="FunFam" id="1.20.1580.10:FF:000002">
    <property type="entry name" value="UvrABC system protein A"/>
    <property type="match status" value="1"/>
</dbReference>
<keyword evidence="9 18" id="KW-0862">Zinc</keyword>
<dbReference type="InterPro" id="IPR004602">
    <property type="entry name" value="UvrA"/>
</dbReference>
<dbReference type="Pfam" id="PF17755">
    <property type="entry name" value="UvrA_DNA-bind"/>
    <property type="match status" value="1"/>
</dbReference>
<evidence type="ECO:0000256" key="12">
    <source>
        <dbReference type="ARBA" id="ARBA00023125"/>
    </source>
</evidence>
<keyword evidence="3 18" id="KW-0479">Metal-binding</keyword>
<feature type="binding site" evidence="18">
    <location>
        <begin position="31"/>
        <end position="38"/>
    </location>
    <ligand>
        <name>ATP</name>
        <dbReference type="ChEBI" id="CHEBI:30616"/>
    </ligand>
</feature>
<sequence length="948" mass="105194">MDSILVRGARTHNLKQIDVELPRNKLIVITGLSGSGKSSLAFDTLYAEGQRRYVESLSTYARQFLSMMEKPDVDHIEGLSPAISIEQKSTSHNPRSTVGTITEIYDYLRLLFARAGTPRCPEHGEDLEAQTISQMVDQVMNLTEGTKLMLLAPVVKGRKGEHLQLLAELRAQGFVRALVDGQVLELDDIAPLDKRKKHDISVVVDRFKVRDDLAQRLAESFETALNLADGTAMIHFMDGERDDIAFSSRFACPVCGYSLAELEPRMFSFNNPAGACPTCDGLGVQQYFDPDKLISHPELSLAEGVIKGWDRRNIYYFTQLQALAKHYDFELETPWQELARHEREVILNGSGDEQIPFVYVGDRGRKVTREHAFEGVLPNMQRRYRETESNMVRDDLVKYIAVQPCATCNGSRLRKESRHVYVDDHNIAEIVRFPIGEAWHYFADLSLPGRKGEIADKIVHEIHARLEFLVNVGLDYLNLERSADTLSGGEAQRIRLASQIGAGLVGVMYILDEPSIGLHQRDNDRLLKTLERLRDLGNTVIVVEHDEDAIRAADHVLDIGPGAGVHGGEIVAQGTPQDVMDNPNSLTGQYLCGTREIAVPPYRIPGNPEKQLVVRGATGNNLQNVTLSLPLGLFIAITGVSGSGKSTLINGTLMPIAARELNRATTLTAAPYEKIEGLDQLDKVIDIDQSPIGRTPRSNPATYTGIFTPIRELFAGTQEARSRGYKPGRFSFNVKGGRCEACQGEGMIKVEMHFLPDIYVPCDVCKGKRYNRETLDIHYKGKTIHEVLTMTVEDALEFFSPVPAIARRLQTLLDVGLSYIRLGQSATTLSGGEAQRVKLARELAKRDTGKTLYILDEPTTGLHFEDIRQLLTVLHRLRDHGNTIVVIEHNLDVIKTADWIVDLGPEGGSGGGQIIAEGTPEQIAKQKVSHTGRFLAPLLARGNRATKR</sequence>
<dbReference type="InterPro" id="IPR017871">
    <property type="entry name" value="ABC_transporter-like_CS"/>
</dbReference>
<evidence type="ECO:0000256" key="18">
    <source>
        <dbReference type="HAMAP-Rule" id="MF_00205"/>
    </source>
</evidence>
<proteinExistence type="inferred from homology"/>
<dbReference type="GO" id="GO:0008270">
    <property type="term" value="F:zinc ion binding"/>
    <property type="evidence" value="ECO:0007669"/>
    <property type="project" value="UniProtKB-UniRule"/>
</dbReference>
<feature type="zinc finger region" description="C4-type" evidence="18">
    <location>
        <begin position="739"/>
        <end position="765"/>
    </location>
</feature>
<keyword evidence="13 18" id="KW-0234">DNA repair</keyword>
<evidence type="ECO:0000256" key="13">
    <source>
        <dbReference type="ARBA" id="ARBA00023204"/>
    </source>
</evidence>
<evidence type="ECO:0000256" key="4">
    <source>
        <dbReference type="ARBA" id="ARBA00022737"/>
    </source>
</evidence>
<evidence type="ECO:0000256" key="17">
    <source>
        <dbReference type="ARBA" id="ARBA00042156"/>
    </source>
</evidence>
<evidence type="ECO:0000256" key="15">
    <source>
        <dbReference type="ARBA" id="ARBA00038000"/>
    </source>
</evidence>
<keyword evidence="11 18" id="KW-0267">Excision nuclease</keyword>
<keyword evidence="8 18" id="KW-0863">Zinc-finger</keyword>
<dbReference type="CDD" id="cd03271">
    <property type="entry name" value="ABC_UvrA_II"/>
    <property type="match status" value="1"/>
</dbReference>
<keyword evidence="10 18" id="KW-0067">ATP-binding</keyword>
<dbReference type="PROSITE" id="PS00211">
    <property type="entry name" value="ABC_TRANSPORTER_1"/>
    <property type="match status" value="2"/>
</dbReference>
<dbReference type="GO" id="GO:0005737">
    <property type="term" value="C:cytoplasm"/>
    <property type="evidence" value="ECO:0007669"/>
    <property type="project" value="UniProtKB-SubCell"/>
</dbReference>
<keyword evidence="14 18" id="KW-0742">SOS response</keyword>
<feature type="binding site" evidence="18">
    <location>
        <begin position="639"/>
        <end position="646"/>
    </location>
    <ligand>
        <name>ATP</name>
        <dbReference type="ChEBI" id="CHEBI:30616"/>
    </ligand>
</feature>
<keyword evidence="6 18" id="KW-0227">DNA damage</keyword>
<dbReference type="HAMAP" id="MF_00205">
    <property type="entry name" value="UvrA"/>
    <property type="match status" value="1"/>
</dbReference>
<evidence type="ECO:0000256" key="9">
    <source>
        <dbReference type="ARBA" id="ARBA00022833"/>
    </source>
</evidence>
<evidence type="ECO:0000256" key="5">
    <source>
        <dbReference type="ARBA" id="ARBA00022741"/>
    </source>
</evidence>
<feature type="domain" description="ABC transporter" evidence="19">
    <location>
        <begin position="607"/>
        <end position="936"/>
    </location>
</feature>
<evidence type="ECO:0000256" key="1">
    <source>
        <dbReference type="ARBA" id="ARBA00004496"/>
    </source>
</evidence>
<dbReference type="PANTHER" id="PTHR43152">
    <property type="entry name" value="UVRABC SYSTEM PROTEIN A"/>
    <property type="match status" value="1"/>
</dbReference>
<comment type="subunit">
    <text evidence="18">Forms a heterotetramer with UvrB during the search for lesions.</text>
</comment>
<comment type="caution">
    <text evidence="20">The sequence shown here is derived from an EMBL/GenBank/DDBJ whole genome shotgun (WGS) entry which is preliminary data.</text>
</comment>
<evidence type="ECO:0000256" key="10">
    <source>
        <dbReference type="ARBA" id="ARBA00022840"/>
    </source>
</evidence>
<keyword evidence="20" id="KW-0378">Hydrolase</keyword>
<dbReference type="InterPro" id="IPR003439">
    <property type="entry name" value="ABC_transporter-like_ATP-bd"/>
</dbReference>
<dbReference type="GO" id="GO:0016887">
    <property type="term" value="F:ATP hydrolysis activity"/>
    <property type="evidence" value="ECO:0007669"/>
    <property type="project" value="InterPro"/>
</dbReference>
<name>A0A7Z0SKJ5_9GAMM</name>
<dbReference type="NCBIfam" id="NF001503">
    <property type="entry name" value="PRK00349.1"/>
    <property type="match status" value="1"/>
</dbReference>
<keyword evidence="4 18" id="KW-0677">Repeat</keyword>
<dbReference type="PROSITE" id="PS50893">
    <property type="entry name" value="ABC_TRANSPORTER_2"/>
    <property type="match status" value="1"/>
</dbReference>
<comment type="similarity">
    <text evidence="15 18">Belongs to the ABC transporter superfamily. UvrA family.</text>
</comment>
<evidence type="ECO:0000313" key="20">
    <source>
        <dbReference type="EMBL" id="NYT71437.1"/>
    </source>
</evidence>
<evidence type="ECO:0000259" key="19">
    <source>
        <dbReference type="PROSITE" id="PS50893"/>
    </source>
</evidence>
<dbReference type="GO" id="GO:0009380">
    <property type="term" value="C:excinuclease repair complex"/>
    <property type="evidence" value="ECO:0007669"/>
    <property type="project" value="InterPro"/>
</dbReference>
<evidence type="ECO:0000256" key="2">
    <source>
        <dbReference type="ARBA" id="ARBA00022490"/>
    </source>
</evidence>
<evidence type="ECO:0000256" key="6">
    <source>
        <dbReference type="ARBA" id="ARBA00022763"/>
    </source>
</evidence>
<evidence type="ECO:0000256" key="11">
    <source>
        <dbReference type="ARBA" id="ARBA00022881"/>
    </source>
</evidence>
<dbReference type="PANTHER" id="PTHR43152:SF3">
    <property type="entry name" value="UVRABC SYSTEM PROTEIN A"/>
    <property type="match status" value="1"/>
</dbReference>
<dbReference type="InterPro" id="IPR041102">
    <property type="entry name" value="UvrA_inter"/>
</dbReference>
<dbReference type="Pfam" id="PF17760">
    <property type="entry name" value="UvrA_inter"/>
    <property type="match status" value="1"/>
</dbReference>
<dbReference type="InterPro" id="IPR041552">
    <property type="entry name" value="UvrA_DNA-bd"/>
</dbReference>
<dbReference type="InterPro" id="IPR027417">
    <property type="entry name" value="P-loop_NTPase"/>
</dbReference>
<organism evidence="20 21">
    <name type="scientific">Vreelandella sedimenti</name>
    <dbReference type="NCBI Taxonomy" id="2729618"/>
    <lineage>
        <taxon>Bacteria</taxon>
        <taxon>Pseudomonadati</taxon>
        <taxon>Pseudomonadota</taxon>
        <taxon>Gammaproteobacteria</taxon>
        <taxon>Oceanospirillales</taxon>
        <taxon>Halomonadaceae</taxon>
        <taxon>Vreelandella</taxon>
    </lineage>
</organism>
<dbReference type="GO" id="GO:0009381">
    <property type="term" value="F:excinuclease ABC activity"/>
    <property type="evidence" value="ECO:0007669"/>
    <property type="project" value="UniProtKB-UniRule"/>
</dbReference>
<reference evidence="20 21" key="1">
    <citation type="submission" date="2020-07" db="EMBL/GenBank/DDBJ databases">
        <title>Halomonas sp. QX-2 draft genome sequence.</title>
        <authorList>
            <person name="Qiu X."/>
        </authorList>
    </citation>
    <scope>NUCLEOTIDE SEQUENCE [LARGE SCALE GENOMIC DNA]</scope>
    <source>
        <strain evidence="20 21">QX-2</strain>
    </source>
</reference>
<dbReference type="CDD" id="cd03270">
    <property type="entry name" value="ABC_UvrA_I"/>
    <property type="match status" value="1"/>
</dbReference>
<dbReference type="Proteomes" id="UP000520876">
    <property type="component" value="Unassembled WGS sequence"/>
</dbReference>
<dbReference type="RefSeq" id="WP_180090465.1">
    <property type="nucleotide sequence ID" value="NZ_CAXAZJ010000024.1"/>
</dbReference>
<dbReference type="GO" id="GO:0009432">
    <property type="term" value="P:SOS response"/>
    <property type="evidence" value="ECO:0007669"/>
    <property type="project" value="UniProtKB-UniRule"/>
</dbReference>
<dbReference type="Gene3D" id="3.30.1490.20">
    <property type="entry name" value="ATP-grasp fold, A domain"/>
    <property type="match status" value="1"/>
</dbReference>
<protein>
    <recommendedName>
        <fullName evidence="16 18">UvrABC system protein A</fullName>
        <shortName evidence="18">UvrA protein</shortName>
    </recommendedName>
    <alternativeName>
        <fullName evidence="17 18">Excinuclease ABC subunit A</fullName>
    </alternativeName>
</protein>
<evidence type="ECO:0000256" key="14">
    <source>
        <dbReference type="ARBA" id="ARBA00023236"/>
    </source>
</evidence>
<dbReference type="FunFam" id="1.10.8.280:FF:000001">
    <property type="entry name" value="UvrABC system protein A"/>
    <property type="match status" value="1"/>
</dbReference>
<dbReference type="NCBIfam" id="TIGR00630">
    <property type="entry name" value="uvra"/>
    <property type="match status" value="1"/>
</dbReference>
<dbReference type="FunFam" id="3.40.50.300:FF:000028">
    <property type="entry name" value="UvrABC system protein A"/>
    <property type="match status" value="1"/>
</dbReference>
<dbReference type="SUPFAM" id="SSF52540">
    <property type="entry name" value="P-loop containing nucleoside triphosphate hydrolases"/>
    <property type="match status" value="2"/>
</dbReference>
<dbReference type="AlphaFoldDB" id="A0A7Z0SKJ5"/>
<comment type="subcellular location">
    <subcellularLocation>
        <location evidence="1 18">Cytoplasm</location>
    </subcellularLocation>
</comment>
<keyword evidence="2 18" id="KW-0963">Cytoplasm</keyword>
<evidence type="ECO:0000256" key="16">
    <source>
        <dbReference type="ARBA" id="ARBA00039316"/>
    </source>
</evidence>
<keyword evidence="21" id="KW-1185">Reference proteome</keyword>
<evidence type="ECO:0000256" key="8">
    <source>
        <dbReference type="ARBA" id="ARBA00022771"/>
    </source>
</evidence>
<dbReference type="Gene3D" id="3.40.50.300">
    <property type="entry name" value="P-loop containing nucleotide triphosphate hydrolases"/>
    <property type="match status" value="2"/>
</dbReference>
<dbReference type="Gene3D" id="1.10.8.280">
    <property type="entry name" value="ABC transporter ATPase domain-like"/>
    <property type="match status" value="1"/>
</dbReference>
<evidence type="ECO:0000313" key="21">
    <source>
        <dbReference type="Proteomes" id="UP000520876"/>
    </source>
</evidence>
<dbReference type="Gene3D" id="1.20.1580.10">
    <property type="entry name" value="ABC transporter ATPase like domain"/>
    <property type="match status" value="2"/>
</dbReference>
<evidence type="ECO:0000256" key="3">
    <source>
        <dbReference type="ARBA" id="ARBA00022723"/>
    </source>
</evidence>
<dbReference type="GO" id="GO:0005524">
    <property type="term" value="F:ATP binding"/>
    <property type="evidence" value="ECO:0007669"/>
    <property type="project" value="UniProtKB-UniRule"/>
</dbReference>